<reference evidence="2" key="1">
    <citation type="submission" date="2022-12" db="EMBL/GenBank/DDBJ databases">
        <authorList>
            <person name="Alioto T."/>
            <person name="Alioto T."/>
            <person name="Gomez Garrido J."/>
        </authorList>
    </citation>
    <scope>NUCLEOTIDE SEQUENCE</scope>
</reference>
<keyword evidence="3" id="KW-1185">Reference proteome</keyword>
<dbReference type="AlphaFoldDB" id="A0AA35KL84"/>
<organism evidence="2 3">
    <name type="scientific">Podarcis lilfordi</name>
    <name type="common">Lilford's wall lizard</name>
    <dbReference type="NCBI Taxonomy" id="74358"/>
    <lineage>
        <taxon>Eukaryota</taxon>
        <taxon>Metazoa</taxon>
        <taxon>Chordata</taxon>
        <taxon>Craniata</taxon>
        <taxon>Vertebrata</taxon>
        <taxon>Euteleostomi</taxon>
        <taxon>Lepidosauria</taxon>
        <taxon>Squamata</taxon>
        <taxon>Bifurcata</taxon>
        <taxon>Unidentata</taxon>
        <taxon>Episquamata</taxon>
        <taxon>Laterata</taxon>
        <taxon>Lacertibaenia</taxon>
        <taxon>Lacertidae</taxon>
        <taxon>Podarcis</taxon>
    </lineage>
</organism>
<proteinExistence type="predicted"/>
<evidence type="ECO:0000313" key="2">
    <source>
        <dbReference type="EMBL" id="CAI5779551.1"/>
    </source>
</evidence>
<dbReference type="Proteomes" id="UP001178461">
    <property type="component" value="Chromosome 7"/>
</dbReference>
<accession>A0AA35KL84</accession>
<evidence type="ECO:0000256" key="1">
    <source>
        <dbReference type="SAM" id="MobiDB-lite"/>
    </source>
</evidence>
<feature type="region of interest" description="Disordered" evidence="1">
    <location>
        <begin position="35"/>
        <end position="73"/>
    </location>
</feature>
<name>A0AA35KL84_9SAUR</name>
<feature type="compositionally biased region" description="Polar residues" evidence="1">
    <location>
        <begin position="208"/>
        <end position="219"/>
    </location>
</feature>
<protein>
    <submittedName>
        <fullName evidence="2">Uncharacterized protein</fullName>
    </submittedName>
</protein>
<evidence type="ECO:0000313" key="3">
    <source>
        <dbReference type="Proteomes" id="UP001178461"/>
    </source>
</evidence>
<sequence length="408" mass="46062">MNLQKLFKVLENITTKNSASTTQKKIRNSCMPIKHSEEKPHAPADHTPPSSGEIGKPKEILPPKQPTLRLTSQINPVYPNITKKDQDKTTQTCWKLMLNKHKLAFTILPTNRGHPSYAQRKVNSPEKIGIVTRGLVTAENIIKVKFLPRDTAQNRAIVTFKNRLSTKQILSNKNNFLRAGLLVHRFFENIEDPLPLLGAHRPVRPKTKTSTAESNSTGNGKLLYPEAGNLKQSGRLYKTPPLPNKLEKDFSSKEEQLLTTYLEQILLSQDALIERLSTIRNFLPPLAPPPPMEFNYINCKSKPLTNEEWTTCRYLAPEETGSPIPPPTAQSKLQQIELVVPAPGIGPIFMDCRGILEDIPFYRQNFNIIALQEKWAAENPSLEGYYTYAANLMGLCTSLLFTKFDRDN</sequence>
<dbReference type="EMBL" id="OX395132">
    <property type="protein sequence ID" value="CAI5779551.1"/>
    <property type="molecule type" value="Genomic_DNA"/>
</dbReference>
<feature type="region of interest" description="Disordered" evidence="1">
    <location>
        <begin position="199"/>
        <end position="226"/>
    </location>
</feature>
<gene>
    <name evidence="2" type="ORF">PODLI_1B038396</name>
</gene>
<feature type="compositionally biased region" description="Basic and acidic residues" evidence="1">
    <location>
        <begin position="35"/>
        <end position="44"/>
    </location>
</feature>